<dbReference type="PROSITE" id="PS51819">
    <property type="entry name" value="VOC"/>
    <property type="match status" value="1"/>
</dbReference>
<feature type="domain" description="VOC" evidence="1">
    <location>
        <begin position="12"/>
        <end position="132"/>
    </location>
</feature>
<dbReference type="Gene3D" id="3.30.720.110">
    <property type="match status" value="1"/>
</dbReference>
<evidence type="ECO:0000313" key="3">
    <source>
        <dbReference type="Proteomes" id="UP000019150"/>
    </source>
</evidence>
<reference evidence="2 3" key="1">
    <citation type="journal article" date="2014" name="Appl. Environ. Microbiol.">
        <title>Insights into the Microbial Degradation of Rubber and Gutta-Percha by Analysis of the Complete Genome of Nocardia nova SH22a.</title>
        <authorList>
            <person name="Luo Q."/>
            <person name="Hiessl S."/>
            <person name="Poehlein A."/>
            <person name="Daniel R."/>
            <person name="Steinbuchel A."/>
        </authorList>
    </citation>
    <scope>NUCLEOTIDE SEQUENCE [LARGE SCALE GENOMIC DNA]</scope>
    <source>
        <strain evidence="2">SH22a</strain>
    </source>
</reference>
<dbReference type="InterPro" id="IPR037523">
    <property type="entry name" value="VOC_core"/>
</dbReference>
<dbReference type="Pfam" id="PF00903">
    <property type="entry name" value="Glyoxalase"/>
    <property type="match status" value="1"/>
</dbReference>
<dbReference type="InterPro" id="IPR004360">
    <property type="entry name" value="Glyas_Fos-R_dOase_dom"/>
</dbReference>
<dbReference type="Proteomes" id="UP000019150">
    <property type="component" value="Chromosome"/>
</dbReference>
<dbReference type="KEGG" id="nno:NONO_c63810"/>
<protein>
    <submittedName>
        <fullName evidence="2">Glyoxalase-like domain-containing protein</fullName>
    </submittedName>
</protein>
<sequence>MTDTTNTTTTTTPLWPSFTYRDAPAAIDFLQRAFGFVELARYGSGDVVEHAELGWPGGGGIMLGTAREDSVLCEQKPGSGSVYVVIDDPDGLYERARAAGATIVRELRDEDYGSRGFTCQDPEGVSWSFGTYAGTPH</sequence>
<dbReference type="PATRIC" id="fig|1415166.3.peg.6558"/>
<dbReference type="EMBL" id="CP006850">
    <property type="protein sequence ID" value="AHH21151.1"/>
    <property type="molecule type" value="Genomic_DNA"/>
</dbReference>
<dbReference type="InterPro" id="IPR029068">
    <property type="entry name" value="Glyas_Bleomycin-R_OHBP_Dase"/>
</dbReference>
<dbReference type="HOGENOM" id="CLU_046006_11_1_11"/>
<dbReference type="PANTHER" id="PTHR34109:SF1">
    <property type="entry name" value="VOC DOMAIN-CONTAINING PROTEIN"/>
    <property type="match status" value="1"/>
</dbReference>
<keyword evidence="3" id="KW-1185">Reference proteome</keyword>
<evidence type="ECO:0000259" key="1">
    <source>
        <dbReference type="PROSITE" id="PS51819"/>
    </source>
</evidence>
<accession>W5TVE0</accession>
<dbReference type="Gene3D" id="3.30.720.120">
    <property type="match status" value="1"/>
</dbReference>
<gene>
    <name evidence="2" type="ORF">NONO_c63810</name>
</gene>
<organism evidence="2 3">
    <name type="scientific">Nocardia nova SH22a</name>
    <dbReference type="NCBI Taxonomy" id="1415166"/>
    <lineage>
        <taxon>Bacteria</taxon>
        <taxon>Bacillati</taxon>
        <taxon>Actinomycetota</taxon>
        <taxon>Actinomycetes</taxon>
        <taxon>Mycobacteriales</taxon>
        <taxon>Nocardiaceae</taxon>
        <taxon>Nocardia</taxon>
    </lineage>
</organism>
<dbReference type="PANTHER" id="PTHR34109">
    <property type="entry name" value="BNAUNNG04460D PROTEIN-RELATED"/>
    <property type="match status" value="1"/>
</dbReference>
<dbReference type="SUPFAM" id="SSF54593">
    <property type="entry name" value="Glyoxalase/Bleomycin resistance protein/Dihydroxybiphenyl dioxygenase"/>
    <property type="match status" value="1"/>
</dbReference>
<dbReference type="STRING" id="1415166.NONO_c63810"/>
<proteinExistence type="predicted"/>
<evidence type="ECO:0000313" key="2">
    <source>
        <dbReference type="EMBL" id="AHH21151.1"/>
    </source>
</evidence>
<dbReference type="eggNOG" id="COG2764">
    <property type="taxonomic scope" value="Bacteria"/>
</dbReference>
<dbReference type="OrthoDB" id="9809391at2"/>
<dbReference type="RefSeq" id="WP_025352478.1">
    <property type="nucleotide sequence ID" value="NZ_CP006850.1"/>
</dbReference>
<name>W5TVE0_9NOCA</name>
<dbReference type="AlphaFoldDB" id="W5TVE0"/>